<dbReference type="InterPro" id="IPR017850">
    <property type="entry name" value="Alkaline_phosphatase_core_sf"/>
</dbReference>
<sequence>MRHPSFAGQKAGGLGDDYVLPQEAFPNLALVKTYTTNGQTPDSAPTATAMNTGVKTKNTMINVGEDVNVGDCAGITGNELTTFAEVASAAGKSVGVVAAARITHATPAAVYAKTVHRACCR</sequence>
<gene>
    <name evidence="3" type="ORF">KVG22_20405</name>
</gene>
<keyword evidence="1" id="KW-0597">Phosphoprotein</keyword>
<dbReference type="PANTHER" id="PTHR11596">
    <property type="entry name" value="ALKALINE PHOSPHATASE"/>
    <property type="match status" value="1"/>
</dbReference>
<keyword evidence="4" id="KW-1185">Reference proteome</keyword>
<name>A0ABS7RDG9_9HYPH</name>
<evidence type="ECO:0000313" key="4">
    <source>
        <dbReference type="Proteomes" id="UP000777661"/>
    </source>
</evidence>
<dbReference type="SUPFAM" id="SSF53649">
    <property type="entry name" value="Alkaline phosphatase-like"/>
    <property type="match status" value="1"/>
</dbReference>
<dbReference type="PANTHER" id="PTHR11596:SF5">
    <property type="entry name" value="ALKALINE PHOSPHATASE"/>
    <property type="match status" value="1"/>
</dbReference>
<comment type="similarity">
    <text evidence="2">Belongs to the alkaline phosphatase family.</text>
</comment>
<reference evidence="3 4" key="1">
    <citation type="submission" date="2021-06" db="EMBL/GenBank/DDBJ databases">
        <title>Nitratireductor porphyridii sp. nov., isolated from a small marine red alga, Porphyridium purpureum in South Korea.</title>
        <authorList>
            <person name="Kim K.H."/>
            <person name="Kristyanto S."/>
            <person name="Jeon C.O."/>
        </authorList>
    </citation>
    <scope>NUCLEOTIDE SEQUENCE [LARGE SCALE GENOMIC DNA]</scope>
    <source>
        <strain evidence="3 4">R6</strain>
    </source>
</reference>
<proteinExistence type="inferred from homology"/>
<dbReference type="GO" id="GO:0004035">
    <property type="term" value="F:alkaline phosphatase activity"/>
    <property type="evidence" value="ECO:0007669"/>
    <property type="project" value="UniProtKB-EC"/>
</dbReference>
<comment type="caution">
    <text evidence="3">The sequence shown here is derived from an EMBL/GenBank/DDBJ whole genome shotgun (WGS) entry which is preliminary data.</text>
</comment>
<keyword evidence="3" id="KW-0378">Hydrolase</keyword>
<accession>A0ABS7RDG9</accession>
<evidence type="ECO:0000313" key="3">
    <source>
        <dbReference type="EMBL" id="MBY8918971.1"/>
    </source>
</evidence>
<dbReference type="InterPro" id="IPR001952">
    <property type="entry name" value="Alkaline_phosphatase"/>
</dbReference>
<organism evidence="3 4">
    <name type="scientific">Nitratireductor rhodophyticola</name>
    <dbReference type="NCBI Taxonomy" id="2854036"/>
    <lineage>
        <taxon>Bacteria</taxon>
        <taxon>Pseudomonadati</taxon>
        <taxon>Pseudomonadota</taxon>
        <taxon>Alphaproteobacteria</taxon>
        <taxon>Hyphomicrobiales</taxon>
        <taxon>Phyllobacteriaceae</taxon>
        <taxon>Nitratireductor</taxon>
    </lineage>
</organism>
<dbReference type="EMBL" id="JAHSQO010000008">
    <property type="protein sequence ID" value="MBY8918971.1"/>
    <property type="molecule type" value="Genomic_DNA"/>
</dbReference>
<dbReference type="PRINTS" id="PR00113">
    <property type="entry name" value="ALKPHPHTASE"/>
</dbReference>
<protein>
    <submittedName>
        <fullName evidence="3">Alkaline phosphatase</fullName>
        <ecNumber evidence="3">3.1.3.1</ecNumber>
    </submittedName>
</protein>
<dbReference type="Gene3D" id="3.40.720.10">
    <property type="entry name" value="Alkaline Phosphatase, subunit A"/>
    <property type="match status" value="1"/>
</dbReference>
<dbReference type="RefSeq" id="WP_223006621.1">
    <property type="nucleotide sequence ID" value="NZ_CBDDPV010000002.1"/>
</dbReference>
<evidence type="ECO:0000256" key="2">
    <source>
        <dbReference type="RuleBase" id="RU003946"/>
    </source>
</evidence>
<dbReference type="Proteomes" id="UP000777661">
    <property type="component" value="Unassembled WGS sequence"/>
</dbReference>
<dbReference type="Pfam" id="PF00245">
    <property type="entry name" value="Alk_phosphatase"/>
    <property type="match status" value="1"/>
</dbReference>
<dbReference type="EC" id="3.1.3.1" evidence="3"/>
<evidence type="ECO:0000256" key="1">
    <source>
        <dbReference type="ARBA" id="ARBA00022553"/>
    </source>
</evidence>